<feature type="compositionally biased region" description="Gly residues" evidence="1">
    <location>
        <begin position="138"/>
        <end position="148"/>
    </location>
</feature>
<dbReference type="EMBL" id="MN586026">
    <property type="protein sequence ID" value="QGJ93389.1"/>
    <property type="molecule type" value="Genomic_DNA"/>
</dbReference>
<dbReference type="Proteomes" id="UP000422378">
    <property type="component" value="Segment"/>
</dbReference>
<reference evidence="2 3" key="1">
    <citation type="submission" date="2019-10" db="EMBL/GenBank/DDBJ databases">
        <authorList>
            <person name="Case Z.W."/>
            <person name="Garlena R.A."/>
            <person name="Russell D.A."/>
            <person name="Pope W.H."/>
            <person name="Jacobs-Sera D."/>
            <person name="Hatfull G.F."/>
        </authorList>
    </citation>
    <scope>NUCLEOTIDE SEQUENCE [LARGE SCALE GENOMIC DNA]</scope>
</reference>
<gene>
    <name evidence="2" type="primary">27</name>
    <name evidence="2" type="ORF">SEA_LEONARD_27</name>
</gene>
<protein>
    <submittedName>
        <fullName evidence="2">Uncharacterized protein</fullName>
    </submittedName>
</protein>
<organism evidence="2 3">
    <name type="scientific">Gordonia phage Leonard</name>
    <dbReference type="NCBI Taxonomy" id="2656539"/>
    <lineage>
        <taxon>Viruses</taxon>
        <taxon>Duplodnaviria</taxon>
        <taxon>Heunggongvirae</taxon>
        <taxon>Uroviricota</taxon>
        <taxon>Caudoviricetes</taxon>
        <taxon>Stackebrandtviridae</taxon>
        <taxon>Schenleyvirinae</taxon>
        <taxon>Leonardvirus</taxon>
        <taxon>Leonardvirus leonard</taxon>
    </lineage>
</organism>
<evidence type="ECO:0000313" key="2">
    <source>
        <dbReference type="EMBL" id="QGJ93389.1"/>
    </source>
</evidence>
<keyword evidence="3" id="KW-1185">Reference proteome</keyword>
<feature type="compositionally biased region" description="Low complexity" evidence="1">
    <location>
        <begin position="116"/>
        <end position="137"/>
    </location>
</feature>
<sequence>MSRDMAEVTIKAQQSVGRLRAGDVVTVERSDYVNGLIKRGRVAIVDDAVTDESIVVDDGDKALPVRPGDLPEPPKRNASRDDWAEYLAEHVHIEGGTEGKTRIELLEAYDRFIENGTTATPAPAPEGADAATDSGVDGTDGGAGDGTD</sequence>
<dbReference type="RefSeq" id="YP_010002246.1">
    <property type="nucleotide sequence ID" value="NC_053242.1"/>
</dbReference>
<evidence type="ECO:0000256" key="1">
    <source>
        <dbReference type="SAM" id="MobiDB-lite"/>
    </source>
</evidence>
<feature type="region of interest" description="Disordered" evidence="1">
    <location>
        <begin position="114"/>
        <end position="148"/>
    </location>
</feature>
<evidence type="ECO:0000313" key="3">
    <source>
        <dbReference type="Proteomes" id="UP000422378"/>
    </source>
</evidence>
<accession>A0A649VMW7</accession>
<dbReference type="GeneID" id="63026793"/>
<dbReference type="KEGG" id="vg:63026793"/>
<name>A0A649VMW7_9CAUD</name>
<proteinExistence type="predicted"/>